<dbReference type="Pfam" id="PF00179">
    <property type="entry name" value="UQ_con"/>
    <property type="match status" value="1"/>
</dbReference>
<keyword evidence="7" id="KW-0547">Nucleotide-binding</keyword>
<evidence type="ECO:0000256" key="4">
    <source>
        <dbReference type="ARBA" id="ARBA00022679"/>
    </source>
</evidence>
<evidence type="ECO:0000256" key="2">
    <source>
        <dbReference type="ARBA" id="ARBA00004645"/>
    </source>
</evidence>
<dbReference type="FunFam" id="3.10.110.10:FF:000008">
    <property type="entry name" value="Ubiquitin-conjugating enzyme E2 G2"/>
    <property type="match status" value="1"/>
</dbReference>
<dbReference type="EMBL" id="JAROKS010000012">
    <property type="protein sequence ID" value="KAK1798987.1"/>
    <property type="molecule type" value="Genomic_DNA"/>
</dbReference>
<evidence type="ECO:0000256" key="9">
    <source>
        <dbReference type="ARBA" id="ARBA00022840"/>
    </source>
</evidence>
<dbReference type="Gene3D" id="3.10.110.10">
    <property type="entry name" value="Ubiquitin Conjugating Enzyme"/>
    <property type="match status" value="1"/>
</dbReference>
<evidence type="ECO:0000256" key="6">
    <source>
        <dbReference type="ARBA" id="ARBA00022737"/>
    </source>
</evidence>
<dbReference type="Gene3D" id="2.60.120.200">
    <property type="match status" value="1"/>
</dbReference>
<dbReference type="CDD" id="cd23796">
    <property type="entry name" value="UBCc_UBE2G2"/>
    <property type="match status" value="1"/>
</dbReference>
<evidence type="ECO:0000256" key="5">
    <source>
        <dbReference type="ARBA" id="ARBA00022729"/>
    </source>
</evidence>
<keyword evidence="8" id="KW-0833">Ubl conjugation pathway</keyword>
<evidence type="ECO:0000259" key="17">
    <source>
        <dbReference type="PROSITE" id="PS50127"/>
    </source>
</evidence>
<comment type="subunit">
    <text evidence="11">Interacts with AUP1 (via C-terminus); the interaction recruits UBE2G2 to lipid droplets. Interacts with ubiquitin ligases AMFR/gp78 and RNF139/TRC8; recruitment to lipid droplets by AUP1 facilitates interaction of UBE2G2 with AMFR and RNF139, leading to sterol-induced ubiquitination of 3-hydroxy-3-methylglutaryl coenzyme A reductase and its subsequent proteasomal degradation.</text>
</comment>
<dbReference type="GO" id="GO:0032420">
    <property type="term" value="C:stereocilium"/>
    <property type="evidence" value="ECO:0007669"/>
    <property type="project" value="UniProtKB-SubCell"/>
</dbReference>
<dbReference type="InterPro" id="IPR009039">
    <property type="entry name" value="EAR"/>
</dbReference>
<evidence type="ECO:0000313" key="18">
    <source>
        <dbReference type="EMBL" id="KAK1798987.1"/>
    </source>
</evidence>
<dbReference type="PANTHER" id="PTHR15261">
    <property type="entry name" value="THROMBOSPONDIN-TYPE LAMININ G DOMAIN AND EAR REPEAT-CONTAINING"/>
    <property type="match status" value="1"/>
</dbReference>
<dbReference type="GO" id="GO:0005524">
    <property type="term" value="F:ATP binding"/>
    <property type="evidence" value="ECO:0007669"/>
    <property type="project" value="UniProtKB-KW"/>
</dbReference>
<comment type="subcellular location">
    <subcellularLocation>
        <location evidence="2">Cell projection</location>
        <location evidence="2">Stereocilium</location>
    </subcellularLocation>
</comment>
<protein>
    <recommendedName>
        <fullName evidence="12">Ubiquitin-conjugating enzyme E2 G2</fullName>
        <ecNumber evidence="3">2.3.2.23</ecNumber>
    </recommendedName>
    <alternativeName>
        <fullName evidence="15">E2 ubiquitin-conjugating enzyme G2</fullName>
    </alternativeName>
    <alternativeName>
        <fullName evidence="13">Ubiquitin carrier protein G2</fullName>
    </alternativeName>
    <alternativeName>
        <fullName evidence="14">Ubiquitin-protein ligase G2</fullName>
    </alternativeName>
</protein>
<feature type="active site" description="Glycyl thioester intermediate" evidence="16">
    <location>
        <position position="89"/>
    </location>
</feature>
<dbReference type="InterPro" id="IPR000608">
    <property type="entry name" value="UBC"/>
</dbReference>
<dbReference type="InterPro" id="IPR023313">
    <property type="entry name" value="UBQ-conjugating_AS"/>
</dbReference>
<reference evidence="18" key="1">
    <citation type="submission" date="2023-03" db="EMBL/GenBank/DDBJ databases">
        <title>Electrophorus voltai genome.</title>
        <authorList>
            <person name="Bian C."/>
        </authorList>
    </citation>
    <scope>NUCLEOTIDE SEQUENCE</scope>
    <source>
        <strain evidence="18">CB-2022</strain>
        <tissue evidence="18">Muscle</tissue>
    </source>
</reference>
<dbReference type="SUPFAM" id="SSF49899">
    <property type="entry name" value="Concanavalin A-like lectins/glucanases"/>
    <property type="match status" value="1"/>
</dbReference>
<evidence type="ECO:0000256" key="7">
    <source>
        <dbReference type="ARBA" id="ARBA00022741"/>
    </source>
</evidence>
<evidence type="ECO:0000256" key="12">
    <source>
        <dbReference type="ARBA" id="ARBA00073285"/>
    </source>
</evidence>
<evidence type="ECO:0000313" key="19">
    <source>
        <dbReference type="Proteomes" id="UP001239994"/>
    </source>
</evidence>
<evidence type="ECO:0000256" key="11">
    <source>
        <dbReference type="ARBA" id="ARBA00063420"/>
    </source>
</evidence>
<organism evidence="18 19">
    <name type="scientific">Electrophorus voltai</name>
    <dbReference type="NCBI Taxonomy" id="2609070"/>
    <lineage>
        <taxon>Eukaryota</taxon>
        <taxon>Metazoa</taxon>
        <taxon>Chordata</taxon>
        <taxon>Craniata</taxon>
        <taxon>Vertebrata</taxon>
        <taxon>Euteleostomi</taxon>
        <taxon>Actinopterygii</taxon>
        <taxon>Neopterygii</taxon>
        <taxon>Teleostei</taxon>
        <taxon>Ostariophysi</taxon>
        <taxon>Gymnotiformes</taxon>
        <taxon>Gymnotoidei</taxon>
        <taxon>Gymnotidae</taxon>
        <taxon>Electrophorus</taxon>
    </lineage>
</organism>
<keyword evidence="9" id="KW-0067">ATP-binding</keyword>
<dbReference type="InterPro" id="IPR005492">
    <property type="entry name" value="EPTP"/>
</dbReference>
<evidence type="ECO:0000256" key="3">
    <source>
        <dbReference type="ARBA" id="ARBA00012486"/>
    </source>
</evidence>
<dbReference type="Proteomes" id="UP001239994">
    <property type="component" value="Unassembled WGS sequence"/>
</dbReference>
<evidence type="ECO:0000256" key="10">
    <source>
        <dbReference type="ARBA" id="ARBA00055690"/>
    </source>
</evidence>
<gene>
    <name evidence="18" type="ORF">P4O66_007256</name>
</gene>
<keyword evidence="4" id="KW-0808">Transferase</keyword>
<accession>A0AAD8ZGF3</accession>
<dbReference type="InterPro" id="IPR048287">
    <property type="entry name" value="TSPN-like_N"/>
</dbReference>
<dbReference type="GO" id="GO:0061631">
    <property type="term" value="F:ubiquitin conjugating enzyme activity"/>
    <property type="evidence" value="ECO:0007669"/>
    <property type="project" value="UniProtKB-EC"/>
</dbReference>
<dbReference type="InterPro" id="IPR016135">
    <property type="entry name" value="UBQ-conjugating_enzyme/RWD"/>
</dbReference>
<dbReference type="PROSITE" id="PS50127">
    <property type="entry name" value="UBC_2"/>
    <property type="match status" value="1"/>
</dbReference>
<dbReference type="SMART" id="SM00212">
    <property type="entry name" value="UBCc"/>
    <property type="match status" value="1"/>
</dbReference>
<dbReference type="InterPro" id="IPR013320">
    <property type="entry name" value="ConA-like_dom_sf"/>
</dbReference>
<evidence type="ECO:0000256" key="1">
    <source>
        <dbReference type="ARBA" id="ARBA00000485"/>
    </source>
</evidence>
<dbReference type="SUPFAM" id="SSF54495">
    <property type="entry name" value="UBC-like"/>
    <property type="match status" value="1"/>
</dbReference>
<sequence>MAGTALKRLMAEYKQLTLNPPEGIVAGPVNEENFFEWEALIMGPEDTCFEGGVFPAILSFPSDYPLSPPKMKFTCDMFHPNIYPDGRVCISILHAPGDDPMGYESSAERWSPVQSVEKILLSVVSMLAEPNDESGANVDASKMWREDREQFYRLAKQIDGDVRGVRFSSPSPALSFPASELFINCSTFPAEFSIVATLKLPHTLQMSEYVFSVLREEGHLLLALRVSAERLQLLVGAPDARQQLTFRGVQIADGRWHSLVLAVSGRYAVLTLDCGIPLELEQKMPFPTNLSTKSSWVHVGSRKRWKGLFSGLLRQLSLLPGSDATLRVCPAAKPSLAELAVPPVLLDFPIKHVDHLSPYGNQFSYWAAVRLQNLKAQVRVMLGPTKVCSQMEQGQLWLDTLKKGLFLCDGTHWLPVLQEKERLDYVDDYQDLHTSSETLDIELFQIPGAGLFAAMAHRAATPGSSLYRWNNGSFQLYQNISMLRAHSWRHVTIGRQVFLAVSNAMHPAEGQREQSVIYKWSVRKRKFVHYQTLHTHSARDWEAFHISNDTFLAVANHRTEAGNHNIESVIYKWNPSTSIFEVNQTLPTSGAYDWEFFTVGTYHFLAVANAFDGSSTYIDSSIYVWFEGAFQDFQTIRTCGATDWEMFQIGNRVFLAVANGHMLYNHGQSLYAINSTIYELDMSTKMFLKFQDIITYSAVDWEFFTLGDEHFLVVANSYDGSSYSLNSVIYRWQGYEGFVPAHWLPTIGCSDWEFFTCAEGSYLMYSSAKSSLSKVFKLRTH</sequence>
<dbReference type="EC" id="2.3.2.23" evidence="3"/>
<keyword evidence="19" id="KW-1185">Reference proteome</keyword>
<dbReference type="GO" id="GO:0036503">
    <property type="term" value="P:ERAD pathway"/>
    <property type="evidence" value="ECO:0007669"/>
    <property type="project" value="UniProtKB-ARBA"/>
</dbReference>
<name>A0AAD8ZGF3_9TELE</name>
<evidence type="ECO:0000256" key="15">
    <source>
        <dbReference type="ARBA" id="ARBA00079959"/>
    </source>
</evidence>
<proteinExistence type="predicted"/>
<dbReference type="Pfam" id="PF03736">
    <property type="entry name" value="EPTP"/>
    <property type="match status" value="5"/>
</dbReference>
<dbReference type="PROSITE" id="PS50912">
    <property type="entry name" value="EAR"/>
    <property type="match status" value="7"/>
</dbReference>
<evidence type="ECO:0000256" key="13">
    <source>
        <dbReference type="ARBA" id="ARBA00076340"/>
    </source>
</evidence>
<dbReference type="SMART" id="SM00210">
    <property type="entry name" value="TSPN"/>
    <property type="match status" value="1"/>
</dbReference>
<dbReference type="AlphaFoldDB" id="A0AAD8ZGF3"/>
<dbReference type="PANTHER" id="PTHR15261:SF6">
    <property type="entry name" value="THROMBOSPONDIN-TYPE LAMININ G DOMAIN AND EAR REPEAT-CONTAINING PROTEIN"/>
    <property type="match status" value="1"/>
</dbReference>
<dbReference type="PROSITE" id="PS00183">
    <property type="entry name" value="UBC_1"/>
    <property type="match status" value="1"/>
</dbReference>
<dbReference type="GO" id="GO:0007165">
    <property type="term" value="P:signal transduction"/>
    <property type="evidence" value="ECO:0007669"/>
    <property type="project" value="TreeGrafter"/>
</dbReference>
<comment type="catalytic activity">
    <reaction evidence="1">
        <text>S-ubiquitinyl-[E1 ubiquitin-activating enzyme]-L-cysteine + [E2 ubiquitin-conjugating enzyme]-L-cysteine = [E1 ubiquitin-activating enzyme]-L-cysteine + S-ubiquitinyl-[E2 ubiquitin-conjugating enzyme]-L-cysteine.</text>
        <dbReference type="EC" id="2.3.2.23"/>
    </reaction>
</comment>
<comment type="function">
    <text evidence="10">Accepts ubiquitin from the E1 complex and catalyzes its covalent attachment to other proteins. In vitro catalyzes 'Lys-48'-linked polyubiquitination. Involved in endoplasmic reticulum-associated degradation (ERAD). Required for sterol-induced ubiquitination of 3-hydroxy-3-methylglutaryl coenzyme A reductase and its subsequent proteasomal degradation.</text>
</comment>
<evidence type="ECO:0000256" key="8">
    <source>
        <dbReference type="ARBA" id="ARBA00022786"/>
    </source>
</evidence>
<keyword evidence="6" id="KW-0677">Repeat</keyword>
<evidence type="ECO:0000256" key="16">
    <source>
        <dbReference type="PROSITE-ProRule" id="PRU10133"/>
    </source>
</evidence>
<keyword evidence="5" id="KW-0732">Signal</keyword>
<feature type="domain" description="UBC core" evidence="17">
    <location>
        <begin position="4"/>
        <end position="164"/>
    </location>
</feature>
<comment type="caution">
    <text evidence="18">The sequence shown here is derived from an EMBL/GenBank/DDBJ whole genome shotgun (WGS) entry which is preliminary data.</text>
</comment>
<evidence type="ECO:0000256" key="14">
    <source>
        <dbReference type="ARBA" id="ARBA00079258"/>
    </source>
</evidence>